<evidence type="ECO:0000256" key="4">
    <source>
        <dbReference type="ARBA" id="ARBA00022490"/>
    </source>
</evidence>
<dbReference type="Pfam" id="PF02230">
    <property type="entry name" value="Abhydrolase_2"/>
    <property type="match status" value="1"/>
</dbReference>
<evidence type="ECO:0000259" key="12">
    <source>
        <dbReference type="Pfam" id="PF02230"/>
    </source>
</evidence>
<keyword evidence="5" id="KW-0378">Hydrolase</keyword>
<dbReference type="GO" id="GO:0006631">
    <property type="term" value="P:fatty acid metabolic process"/>
    <property type="evidence" value="ECO:0007669"/>
    <property type="project" value="UniProtKB-KW"/>
</dbReference>
<dbReference type="PANTHER" id="PTHR10655:SF68">
    <property type="entry name" value="PALMITOYL-PROTEIN HYDROLASE"/>
    <property type="match status" value="1"/>
</dbReference>
<dbReference type="AlphaFoldDB" id="A0AA39M702"/>
<dbReference type="SUPFAM" id="SSF53474">
    <property type="entry name" value="alpha/beta-Hydrolases"/>
    <property type="match status" value="1"/>
</dbReference>
<comment type="subcellular location">
    <subcellularLocation>
        <location evidence="1">Cytoplasm</location>
    </subcellularLocation>
</comment>
<comment type="caution">
    <text evidence="13">The sequence shown here is derived from an EMBL/GenBank/DDBJ whole genome shotgun (WGS) entry which is preliminary data.</text>
</comment>
<protein>
    <recommendedName>
        <fullName evidence="3">palmitoyl-protein hydrolase</fullName>
        <ecNumber evidence="3">3.1.2.22</ecNumber>
    </recommendedName>
    <alternativeName>
        <fullName evidence="8">Palmitoyl-protein hydrolase</fullName>
    </alternativeName>
</protein>
<evidence type="ECO:0000256" key="6">
    <source>
        <dbReference type="ARBA" id="ARBA00022832"/>
    </source>
</evidence>
<dbReference type="Gene3D" id="3.40.50.1820">
    <property type="entry name" value="alpha/beta hydrolase"/>
    <property type="match status" value="1"/>
</dbReference>
<gene>
    <name evidence="13" type="ORF">QR680_008430</name>
</gene>
<dbReference type="GO" id="GO:0052689">
    <property type="term" value="F:carboxylic ester hydrolase activity"/>
    <property type="evidence" value="ECO:0007669"/>
    <property type="project" value="TreeGrafter"/>
</dbReference>
<dbReference type="GO" id="GO:0005737">
    <property type="term" value="C:cytoplasm"/>
    <property type="evidence" value="ECO:0007669"/>
    <property type="project" value="UniProtKB-SubCell"/>
</dbReference>
<evidence type="ECO:0000256" key="5">
    <source>
        <dbReference type="ARBA" id="ARBA00022801"/>
    </source>
</evidence>
<comment type="catalytic activity">
    <reaction evidence="10">
        <text>1-hexadecanoyl-sn-glycero-3-phosphocholine + H2O = sn-glycerol 3-phosphocholine + hexadecanoate + H(+)</text>
        <dbReference type="Rhea" id="RHEA:40435"/>
        <dbReference type="ChEBI" id="CHEBI:7896"/>
        <dbReference type="ChEBI" id="CHEBI:15377"/>
        <dbReference type="ChEBI" id="CHEBI:15378"/>
        <dbReference type="ChEBI" id="CHEBI:16870"/>
        <dbReference type="ChEBI" id="CHEBI:72998"/>
    </reaction>
    <physiologicalReaction direction="left-to-right" evidence="10">
        <dbReference type="Rhea" id="RHEA:40436"/>
    </physiologicalReaction>
</comment>
<keyword evidence="7" id="KW-0443">Lipid metabolism</keyword>
<comment type="catalytic activity">
    <reaction evidence="9">
        <text>S-hexadecanoyl-L-cysteinyl-[protein] + H2O = L-cysteinyl-[protein] + hexadecanoate + H(+)</text>
        <dbReference type="Rhea" id="RHEA:19233"/>
        <dbReference type="Rhea" id="RHEA-COMP:10131"/>
        <dbReference type="Rhea" id="RHEA-COMP:11032"/>
        <dbReference type="ChEBI" id="CHEBI:7896"/>
        <dbReference type="ChEBI" id="CHEBI:15377"/>
        <dbReference type="ChEBI" id="CHEBI:15378"/>
        <dbReference type="ChEBI" id="CHEBI:29950"/>
        <dbReference type="ChEBI" id="CHEBI:74151"/>
        <dbReference type="EC" id="3.1.2.22"/>
    </reaction>
</comment>
<dbReference type="InterPro" id="IPR050565">
    <property type="entry name" value="LYPA1-2/EST-like"/>
</dbReference>
<dbReference type="EMBL" id="JAUCMV010000001">
    <property type="protein sequence ID" value="KAK0423961.1"/>
    <property type="molecule type" value="Genomic_DNA"/>
</dbReference>
<dbReference type="EC" id="3.1.2.22" evidence="3"/>
<comment type="similarity">
    <text evidence="2">Belongs to the AB hydrolase superfamily. AB hydrolase 2 family.</text>
</comment>
<sequence length="296" mass="32255">MEWVQFRTLTFRFRHKFVKLSAAKLSPFLAARFAASKSRAGSIITRAATAAEVNTCSIRSFFSPTNSPKKSQPSNMSIEGSPPVVVPAKEKQNGTVIFFHGLGDQGDGWASMFRDEIRIKTTKFICPNAADRPVTLNFGMSMPAWFDLKGLSQDAEEDEQGIAAATEYVHNLVEQEIAAGVPAEKIILGGFSMGGALAIYAGLTCKHKLAGIVGLSSFLLQRTKLPGSHTANLQTKILLGHGSNDFLVPLTFGQMTQAAIKEFNPNVELKVYPGMQHSSCPQEMSDVKKFIEKVLK</sequence>
<proteinExistence type="inferred from homology"/>
<feature type="region of interest" description="Disordered" evidence="11">
    <location>
        <begin position="63"/>
        <end position="82"/>
    </location>
</feature>
<evidence type="ECO:0000256" key="8">
    <source>
        <dbReference type="ARBA" id="ARBA00031195"/>
    </source>
</evidence>
<evidence type="ECO:0000256" key="1">
    <source>
        <dbReference type="ARBA" id="ARBA00004496"/>
    </source>
</evidence>
<feature type="compositionally biased region" description="Polar residues" evidence="11">
    <location>
        <begin position="63"/>
        <end position="78"/>
    </location>
</feature>
<organism evidence="13 14">
    <name type="scientific">Steinernema hermaphroditum</name>
    <dbReference type="NCBI Taxonomy" id="289476"/>
    <lineage>
        <taxon>Eukaryota</taxon>
        <taxon>Metazoa</taxon>
        <taxon>Ecdysozoa</taxon>
        <taxon>Nematoda</taxon>
        <taxon>Chromadorea</taxon>
        <taxon>Rhabditida</taxon>
        <taxon>Tylenchina</taxon>
        <taxon>Panagrolaimomorpha</taxon>
        <taxon>Strongyloidoidea</taxon>
        <taxon>Steinernematidae</taxon>
        <taxon>Steinernema</taxon>
    </lineage>
</organism>
<evidence type="ECO:0000256" key="10">
    <source>
        <dbReference type="ARBA" id="ARBA00048656"/>
    </source>
</evidence>
<keyword evidence="6" id="KW-0276">Fatty acid metabolism</keyword>
<feature type="domain" description="Phospholipase/carboxylesterase/thioesterase" evidence="12">
    <location>
        <begin position="83"/>
        <end position="294"/>
    </location>
</feature>
<name>A0AA39M702_9BILA</name>
<dbReference type="Proteomes" id="UP001175271">
    <property type="component" value="Unassembled WGS sequence"/>
</dbReference>
<evidence type="ECO:0000313" key="13">
    <source>
        <dbReference type="EMBL" id="KAK0423961.1"/>
    </source>
</evidence>
<dbReference type="InterPro" id="IPR003140">
    <property type="entry name" value="PLipase/COase/thioEstase"/>
</dbReference>
<accession>A0AA39M702</accession>
<keyword evidence="4" id="KW-0963">Cytoplasm</keyword>
<evidence type="ECO:0000256" key="7">
    <source>
        <dbReference type="ARBA" id="ARBA00023098"/>
    </source>
</evidence>
<evidence type="ECO:0000256" key="9">
    <source>
        <dbReference type="ARBA" id="ARBA00047337"/>
    </source>
</evidence>
<evidence type="ECO:0000256" key="3">
    <source>
        <dbReference type="ARBA" id="ARBA00012423"/>
    </source>
</evidence>
<evidence type="ECO:0000256" key="11">
    <source>
        <dbReference type="SAM" id="MobiDB-lite"/>
    </source>
</evidence>
<evidence type="ECO:0000313" key="14">
    <source>
        <dbReference type="Proteomes" id="UP001175271"/>
    </source>
</evidence>
<dbReference type="PANTHER" id="PTHR10655">
    <property type="entry name" value="LYSOPHOSPHOLIPASE-RELATED"/>
    <property type="match status" value="1"/>
</dbReference>
<dbReference type="GO" id="GO:0008474">
    <property type="term" value="F:palmitoyl-(protein) hydrolase activity"/>
    <property type="evidence" value="ECO:0007669"/>
    <property type="project" value="UniProtKB-EC"/>
</dbReference>
<dbReference type="InterPro" id="IPR029058">
    <property type="entry name" value="AB_hydrolase_fold"/>
</dbReference>
<keyword evidence="14" id="KW-1185">Reference proteome</keyword>
<reference evidence="13" key="1">
    <citation type="submission" date="2023-06" db="EMBL/GenBank/DDBJ databases">
        <title>Genomic analysis of the entomopathogenic nematode Steinernema hermaphroditum.</title>
        <authorList>
            <person name="Schwarz E.M."/>
            <person name="Heppert J.K."/>
            <person name="Baniya A."/>
            <person name="Schwartz H.T."/>
            <person name="Tan C.-H."/>
            <person name="Antoshechkin I."/>
            <person name="Sternberg P.W."/>
            <person name="Goodrich-Blair H."/>
            <person name="Dillman A.R."/>
        </authorList>
    </citation>
    <scope>NUCLEOTIDE SEQUENCE</scope>
    <source>
        <strain evidence="13">PS9179</strain>
        <tissue evidence="13">Whole animal</tissue>
    </source>
</reference>
<dbReference type="FunFam" id="3.40.50.1820:FF:000010">
    <property type="entry name" value="Acyl-protein thioesterase 2"/>
    <property type="match status" value="1"/>
</dbReference>
<evidence type="ECO:0000256" key="2">
    <source>
        <dbReference type="ARBA" id="ARBA00006499"/>
    </source>
</evidence>